<proteinExistence type="inferred from homology"/>
<accession>A0A423VSQ3</accession>
<protein>
    <recommendedName>
        <fullName evidence="7">Major royal jelly protein</fullName>
    </recommendedName>
</protein>
<dbReference type="AlphaFoldDB" id="A0A423VSQ3"/>
<sequence>MRTHHFVAAAAATITITTLTPYGLAATDPRIEVALTLDTPCNGVSTTPDGRLFVLYARVDGTQAQGLPELVEWVNGTGRPYPDARWNSYAANGSSDPATTLVRVNAQRIGPDGSLWLVDTGSPGFGQPVLLPEGPKLVVVDTRTDRVSRVYGMGNVTRSESLLDDIRFDRARGKAYLTDAGVGALIVLDLDSGRAVRLLEGHPSVQASTPLSGEGNLLPRFPGGGFSYLHADQLEVSPDGAWLYYQPGSGGMWRIGTDRLAEAFYNSSAAGLDVLGGHVEPFALTPGTGGTAVDAEGDLYVGDTDRQAVEKVYANGTRTTLVRDDRLLWVDAMWIDAANRLWMPAAQLHRGVSFSKDGRDSIVRPLYVFVMDIGVGPSPIDHE</sequence>
<comment type="similarity">
    <text evidence="2">Belongs to the major royal jelly protein family.</text>
</comment>
<keyword evidence="3" id="KW-0964">Secreted</keyword>
<feature type="signal peptide" evidence="4">
    <location>
        <begin position="1"/>
        <end position="25"/>
    </location>
</feature>
<dbReference type="InterPro" id="IPR017996">
    <property type="entry name" value="MRJP/yellow-related"/>
</dbReference>
<dbReference type="Proteomes" id="UP000284375">
    <property type="component" value="Unassembled WGS sequence"/>
</dbReference>
<dbReference type="GO" id="GO:0005576">
    <property type="term" value="C:extracellular region"/>
    <property type="evidence" value="ECO:0007669"/>
    <property type="project" value="UniProtKB-SubCell"/>
</dbReference>
<dbReference type="Gene3D" id="2.120.10.30">
    <property type="entry name" value="TolB, C-terminal domain"/>
    <property type="match status" value="1"/>
</dbReference>
<evidence type="ECO:0000256" key="2">
    <source>
        <dbReference type="ARBA" id="ARBA00009127"/>
    </source>
</evidence>
<keyword evidence="4" id="KW-0732">Signal</keyword>
<evidence type="ECO:0008006" key="7">
    <source>
        <dbReference type="Google" id="ProtNLM"/>
    </source>
</evidence>
<dbReference type="EMBL" id="LJZO01000030">
    <property type="protein sequence ID" value="ROV94007.1"/>
    <property type="molecule type" value="Genomic_DNA"/>
</dbReference>
<dbReference type="Pfam" id="PF03022">
    <property type="entry name" value="MRJP"/>
    <property type="match status" value="1"/>
</dbReference>
<dbReference type="InterPro" id="IPR011042">
    <property type="entry name" value="6-blade_b-propeller_TolB-like"/>
</dbReference>
<dbReference type="SUPFAM" id="SSF101898">
    <property type="entry name" value="NHL repeat"/>
    <property type="match status" value="1"/>
</dbReference>
<keyword evidence="6" id="KW-1185">Reference proteome</keyword>
<evidence type="ECO:0000256" key="4">
    <source>
        <dbReference type="SAM" id="SignalP"/>
    </source>
</evidence>
<dbReference type="OrthoDB" id="7776143at2759"/>
<gene>
    <name evidence="5" type="ORF">VSDG_06206</name>
</gene>
<reference evidence="5 6" key="1">
    <citation type="submission" date="2015-09" db="EMBL/GenBank/DDBJ databases">
        <title>Host preference determinants of Valsa canker pathogens revealed by comparative genomics.</title>
        <authorList>
            <person name="Yin Z."/>
            <person name="Huang L."/>
        </authorList>
    </citation>
    <scope>NUCLEOTIDE SEQUENCE [LARGE SCALE GENOMIC DNA]</scope>
    <source>
        <strain evidence="5 6">YSFL</strain>
    </source>
</reference>
<dbReference type="PANTHER" id="PTHR10009:SF18">
    <property type="entry name" value="PROTEIN YELLOW-LIKE PROTEIN"/>
    <property type="match status" value="1"/>
</dbReference>
<evidence type="ECO:0000256" key="3">
    <source>
        <dbReference type="ARBA" id="ARBA00022525"/>
    </source>
</evidence>
<evidence type="ECO:0000313" key="6">
    <source>
        <dbReference type="Proteomes" id="UP000284375"/>
    </source>
</evidence>
<evidence type="ECO:0000256" key="1">
    <source>
        <dbReference type="ARBA" id="ARBA00004613"/>
    </source>
</evidence>
<name>A0A423VSQ3_CYTCH</name>
<dbReference type="PANTHER" id="PTHR10009">
    <property type="entry name" value="PROTEIN YELLOW-RELATED"/>
    <property type="match status" value="1"/>
</dbReference>
<comment type="caution">
    <text evidence="5">The sequence shown here is derived from an EMBL/GenBank/DDBJ whole genome shotgun (WGS) entry which is preliminary data.</text>
</comment>
<feature type="chain" id="PRO_5019504031" description="Major royal jelly protein" evidence="4">
    <location>
        <begin position="26"/>
        <end position="383"/>
    </location>
</feature>
<evidence type="ECO:0000313" key="5">
    <source>
        <dbReference type="EMBL" id="ROV94007.1"/>
    </source>
</evidence>
<comment type="subcellular location">
    <subcellularLocation>
        <location evidence="1">Secreted</location>
    </subcellularLocation>
</comment>
<organism evidence="5 6">
    <name type="scientific">Cytospora chrysosperma</name>
    <name type="common">Cytospora canker fungus</name>
    <name type="synonym">Sphaeria chrysosperma</name>
    <dbReference type="NCBI Taxonomy" id="252740"/>
    <lineage>
        <taxon>Eukaryota</taxon>
        <taxon>Fungi</taxon>
        <taxon>Dikarya</taxon>
        <taxon>Ascomycota</taxon>
        <taxon>Pezizomycotina</taxon>
        <taxon>Sordariomycetes</taxon>
        <taxon>Sordariomycetidae</taxon>
        <taxon>Diaporthales</taxon>
        <taxon>Cytosporaceae</taxon>
        <taxon>Cytospora</taxon>
    </lineage>
</organism>